<evidence type="ECO:0000313" key="2">
    <source>
        <dbReference type="EMBL" id="GAG43971.1"/>
    </source>
</evidence>
<dbReference type="EMBL" id="BARS01052606">
    <property type="protein sequence ID" value="GAG43971.1"/>
    <property type="molecule type" value="Genomic_DNA"/>
</dbReference>
<proteinExistence type="predicted"/>
<dbReference type="AlphaFoldDB" id="X0Z623"/>
<organism evidence="2">
    <name type="scientific">marine sediment metagenome</name>
    <dbReference type="NCBI Taxonomy" id="412755"/>
    <lineage>
        <taxon>unclassified sequences</taxon>
        <taxon>metagenomes</taxon>
        <taxon>ecological metagenomes</taxon>
    </lineage>
</organism>
<feature type="region of interest" description="Disordered" evidence="1">
    <location>
        <begin position="146"/>
        <end position="231"/>
    </location>
</feature>
<feature type="compositionally biased region" description="Low complexity" evidence="1">
    <location>
        <begin position="168"/>
        <end position="177"/>
    </location>
</feature>
<gene>
    <name evidence="2" type="ORF">S01H1_78191</name>
</gene>
<protein>
    <submittedName>
        <fullName evidence="2">Uncharacterized protein</fullName>
    </submittedName>
</protein>
<comment type="caution">
    <text evidence="2">The sequence shown here is derived from an EMBL/GenBank/DDBJ whole genome shotgun (WGS) entry which is preliminary data.</text>
</comment>
<feature type="non-terminal residue" evidence="2">
    <location>
        <position position="1"/>
    </location>
</feature>
<evidence type="ECO:0000256" key="1">
    <source>
        <dbReference type="SAM" id="MobiDB-lite"/>
    </source>
</evidence>
<feature type="non-terminal residue" evidence="2">
    <location>
        <position position="231"/>
    </location>
</feature>
<sequence length="231" mass="25277">AAPACVLAVIAAAVVLGLGTVIAEGPNYVHEDARISGKEIHFFDDGGEHVTVILGDFRLTIGRRVVSGRDAVMWIRTSTIGRLERNEITVYVSGEAKVVEPDGSTTTDRTMLVKVYQQGRLSASGRVSRQPLIDFPLYRAALAARGAEPARPKAATRPADRAGPELIRTTTRPATRPDALRRPRKPKKRAEPWIYEPVTLRADRFTSRQTGKGPDRRRATVARGNVYLSQG</sequence>
<accession>X0Z623</accession>
<reference evidence="2" key="1">
    <citation type="journal article" date="2014" name="Front. Microbiol.">
        <title>High frequency of phylogenetically diverse reductive dehalogenase-homologous genes in deep subseafloor sedimentary metagenomes.</title>
        <authorList>
            <person name="Kawai M."/>
            <person name="Futagami T."/>
            <person name="Toyoda A."/>
            <person name="Takaki Y."/>
            <person name="Nishi S."/>
            <person name="Hori S."/>
            <person name="Arai W."/>
            <person name="Tsubouchi T."/>
            <person name="Morono Y."/>
            <person name="Uchiyama I."/>
            <person name="Ito T."/>
            <person name="Fujiyama A."/>
            <person name="Inagaki F."/>
            <person name="Takami H."/>
        </authorList>
    </citation>
    <scope>NUCLEOTIDE SEQUENCE</scope>
    <source>
        <strain evidence="2">Expedition CK06-06</strain>
    </source>
</reference>
<name>X0Z623_9ZZZZ</name>